<protein>
    <submittedName>
        <fullName evidence="1">Uncharacterized protein</fullName>
    </submittedName>
</protein>
<keyword evidence="2" id="KW-1185">Reference proteome</keyword>
<sequence length="108" mass="12131">MKIIQGYNPSQPVSLTKIRKVRGVTIVEKSGDHLYVLPDENHAKPVPEFNKISSFDINDWAEKATDLDGFYFINAITQTGNYLGSEWNDIILGLKFRGLATYVPANQS</sequence>
<evidence type="ECO:0000313" key="2">
    <source>
        <dbReference type="Proteomes" id="UP000184550"/>
    </source>
</evidence>
<proteinExistence type="predicted"/>
<gene>
    <name evidence="1" type="ORF">PL8927_760232</name>
</gene>
<dbReference type="AlphaFoldDB" id="A0A7Z9BVG1"/>
<accession>A0A7Z9BVG1</accession>
<reference evidence="1" key="1">
    <citation type="submission" date="2019-10" db="EMBL/GenBank/DDBJ databases">
        <authorList>
            <consortium name="Genoscope - CEA"/>
            <person name="William W."/>
        </authorList>
    </citation>
    <scope>NUCLEOTIDE SEQUENCE [LARGE SCALE GENOMIC DNA]</scope>
    <source>
        <strain evidence="1">BBR_PRJEB10992</strain>
    </source>
</reference>
<evidence type="ECO:0000313" key="1">
    <source>
        <dbReference type="EMBL" id="VXD23008.1"/>
    </source>
</evidence>
<name>A0A7Z9BVG1_9CYAN</name>
<dbReference type="Proteomes" id="UP000184550">
    <property type="component" value="Unassembled WGS sequence"/>
</dbReference>
<organism evidence="1 2">
    <name type="scientific">Planktothrix serta PCC 8927</name>
    <dbReference type="NCBI Taxonomy" id="671068"/>
    <lineage>
        <taxon>Bacteria</taxon>
        <taxon>Bacillati</taxon>
        <taxon>Cyanobacteriota</taxon>
        <taxon>Cyanophyceae</taxon>
        <taxon>Oscillatoriophycideae</taxon>
        <taxon>Oscillatoriales</taxon>
        <taxon>Microcoleaceae</taxon>
        <taxon>Planktothrix</taxon>
    </lineage>
</organism>
<comment type="caution">
    <text evidence="1">The sequence shown here is derived from an EMBL/GenBank/DDBJ whole genome shotgun (WGS) entry which is preliminary data.</text>
</comment>
<dbReference type="EMBL" id="CZCU02000153">
    <property type="protein sequence ID" value="VXD23008.1"/>
    <property type="molecule type" value="Genomic_DNA"/>
</dbReference>
<dbReference type="OrthoDB" id="460993at2"/>
<dbReference type="RefSeq" id="WP_083625327.1">
    <property type="nucleotide sequence ID" value="NZ_LR734878.1"/>
</dbReference>